<evidence type="ECO:0000313" key="1">
    <source>
        <dbReference type="EMBL" id="HII46586.1"/>
    </source>
</evidence>
<reference evidence="1" key="1">
    <citation type="journal article" date="2020" name="bioRxiv">
        <title>A rank-normalized archaeal taxonomy based on genome phylogeny resolves widespread incomplete and uneven classifications.</title>
        <authorList>
            <person name="Rinke C."/>
            <person name="Chuvochina M."/>
            <person name="Mussig A.J."/>
            <person name="Chaumeil P.-A."/>
            <person name="Waite D.W."/>
            <person name="Whitman W.B."/>
            <person name="Parks D.H."/>
            <person name="Hugenholtz P."/>
        </authorList>
    </citation>
    <scope>NUCLEOTIDE SEQUENCE</scope>
    <source>
        <strain evidence="1">UBA8839</strain>
    </source>
</reference>
<proteinExistence type="predicted"/>
<dbReference type="Proteomes" id="UP000651120">
    <property type="component" value="Unassembled WGS sequence"/>
</dbReference>
<protein>
    <submittedName>
        <fullName evidence="1">Uncharacterized protein</fullName>
    </submittedName>
</protein>
<dbReference type="RefSeq" id="WP_158296312.1">
    <property type="nucleotide sequence ID" value="NZ_DAIOPL010000012.1"/>
</dbReference>
<dbReference type="GeneID" id="43496618"/>
<dbReference type="EMBL" id="DUJP01000016">
    <property type="protein sequence ID" value="HII46586.1"/>
    <property type="molecule type" value="Genomic_DNA"/>
</dbReference>
<accession>A0A832WEJ7</accession>
<name>A0A832WEJ7_9CREN</name>
<dbReference type="AlphaFoldDB" id="A0A832WEJ7"/>
<comment type="caution">
    <text evidence="1">The sequence shown here is derived from an EMBL/GenBank/DDBJ whole genome shotgun (WGS) entry which is preliminary data.</text>
</comment>
<sequence>MAVARADIETLKCIRGESNWDFCLRLKKAKEALAELETKIEKLLEKLP</sequence>
<evidence type="ECO:0000313" key="2">
    <source>
        <dbReference type="Proteomes" id="UP000651120"/>
    </source>
</evidence>
<gene>
    <name evidence="1" type="ORF">HA333_03805</name>
</gene>
<organism evidence="1 2">
    <name type="scientific">Pyrobaculum aerophilum</name>
    <dbReference type="NCBI Taxonomy" id="13773"/>
    <lineage>
        <taxon>Archaea</taxon>
        <taxon>Thermoproteota</taxon>
        <taxon>Thermoprotei</taxon>
        <taxon>Thermoproteales</taxon>
        <taxon>Thermoproteaceae</taxon>
        <taxon>Pyrobaculum</taxon>
    </lineage>
</organism>